<feature type="region of interest" description="Disordered" evidence="6">
    <location>
        <begin position="197"/>
        <end position="216"/>
    </location>
</feature>
<evidence type="ECO:0000256" key="2">
    <source>
        <dbReference type="ARBA" id="ARBA00022741"/>
    </source>
</evidence>
<dbReference type="InterPro" id="IPR050305">
    <property type="entry name" value="Small_GTPase_Rab"/>
</dbReference>
<dbReference type="PROSITE" id="PS51419">
    <property type="entry name" value="RAB"/>
    <property type="match status" value="1"/>
</dbReference>
<dbReference type="Gene3D" id="3.40.50.300">
    <property type="entry name" value="P-loop containing nucleotide triphosphate hydrolases"/>
    <property type="match status" value="1"/>
</dbReference>
<keyword evidence="8" id="KW-1185">Reference proteome</keyword>
<dbReference type="SMART" id="SM00175">
    <property type="entry name" value="RAB"/>
    <property type="match status" value="1"/>
</dbReference>
<evidence type="ECO:0000256" key="5">
    <source>
        <dbReference type="ARBA" id="ARBA00023289"/>
    </source>
</evidence>
<proteinExistence type="inferred from homology"/>
<keyword evidence="5" id="KW-0636">Prenylation</keyword>
<dbReference type="FunFam" id="3.40.50.300:FF:001129">
    <property type="entry name" value="ras-related protein Rab-44 isoform X2"/>
    <property type="match status" value="1"/>
</dbReference>
<comment type="similarity">
    <text evidence="1">Belongs to the small GTPase superfamily. Rab family.</text>
</comment>
<dbReference type="PANTHER" id="PTHR47980">
    <property type="entry name" value="LD44762P"/>
    <property type="match status" value="1"/>
</dbReference>
<reference evidence="7" key="2">
    <citation type="submission" date="2023-04" db="EMBL/GenBank/DDBJ databases">
        <authorList>
            <person name="Bu L."/>
            <person name="Lu L."/>
            <person name="Laidemitt M.R."/>
            <person name="Zhang S.M."/>
            <person name="Mutuku M."/>
            <person name="Mkoji G."/>
            <person name="Steinauer M."/>
            <person name="Loker E.S."/>
        </authorList>
    </citation>
    <scope>NUCLEOTIDE SEQUENCE</scope>
    <source>
        <strain evidence="7">KasaAsao</strain>
        <tissue evidence="7">Whole Snail</tissue>
    </source>
</reference>
<dbReference type="GO" id="GO:0005525">
    <property type="term" value="F:GTP binding"/>
    <property type="evidence" value="ECO:0007669"/>
    <property type="project" value="UniProtKB-KW"/>
</dbReference>
<evidence type="ECO:0000313" key="7">
    <source>
        <dbReference type="EMBL" id="KAK0052234.1"/>
    </source>
</evidence>
<dbReference type="NCBIfam" id="TIGR00231">
    <property type="entry name" value="small_GTP"/>
    <property type="match status" value="1"/>
</dbReference>
<dbReference type="SMART" id="SM00173">
    <property type="entry name" value="RAS"/>
    <property type="match status" value="1"/>
</dbReference>
<name>A0AAD8F6V5_BIOPF</name>
<dbReference type="SMART" id="SM00176">
    <property type="entry name" value="RAN"/>
    <property type="match status" value="1"/>
</dbReference>
<evidence type="ECO:0000313" key="8">
    <source>
        <dbReference type="Proteomes" id="UP001233172"/>
    </source>
</evidence>
<keyword evidence="3" id="KW-0342">GTP-binding</keyword>
<dbReference type="SMART" id="SM00174">
    <property type="entry name" value="RHO"/>
    <property type="match status" value="1"/>
</dbReference>
<dbReference type="PROSITE" id="PS51421">
    <property type="entry name" value="RAS"/>
    <property type="match status" value="1"/>
</dbReference>
<accession>A0AAD8F6V5</accession>
<protein>
    <submittedName>
        <fullName evidence="7">Ras-related protein Rab-15</fullName>
    </submittedName>
</protein>
<dbReference type="PROSITE" id="PS51420">
    <property type="entry name" value="RHO"/>
    <property type="match status" value="1"/>
</dbReference>
<dbReference type="Pfam" id="PF00071">
    <property type="entry name" value="Ras"/>
    <property type="match status" value="1"/>
</dbReference>
<dbReference type="SUPFAM" id="SSF52540">
    <property type="entry name" value="P-loop containing nucleoside triphosphate hydrolases"/>
    <property type="match status" value="1"/>
</dbReference>
<dbReference type="InterPro" id="IPR027417">
    <property type="entry name" value="P-loop_NTPase"/>
</dbReference>
<comment type="caution">
    <text evidence="7">The sequence shown here is derived from an EMBL/GenBank/DDBJ whole genome shotgun (WGS) entry which is preliminary data.</text>
</comment>
<evidence type="ECO:0000256" key="1">
    <source>
        <dbReference type="ARBA" id="ARBA00006270"/>
    </source>
</evidence>
<dbReference type="CDD" id="cd00154">
    <property type="entry name" value="Rab"/>
    <property type="match status" value="1"/>
</dbReference>
<evidence type="ECO:0000256" key="6">
    <source>
        <dbReference type="SAM" id="MobiDB-lite"/>
    </source>
</evidence>
<dbReference type="GO" id="GO:0003924">
    <property type="term" value="F:GTPase activity"/>
    <property type="evidence" value="ECO:0007669"/>
    <property type="project" value="InterPro"/>
</dbReference>
<sequence length="216" mass="24375">MAKRYDTLVRLLLVGDTGVGKTCLICQYACNEFHETHITTVGVDFKMKTISMDGKNVRLQIWDTAGQERFEAITKQFYTRAQGCVLVYDICSRSSFESLTKWLLFVQQASFLLLLCGDNYAKDGVVSIIVGNKSDLSSKRQVPMQMAQQFANDNNLRFYEVSAKDSNSLIKPFEDICKDILIAENKRLENVEKIDLKSPDTRNKAKSNGSPGKKCC</sequence>
<dbReference type="InterPro" id="IPR001806">
    <property type="entry name" value="Small_GTPase"/>
</dbReference>
<dbReference type="EMBL" id="JASAOG010000096">
    <property type="protein sequence ID" value="KAK0052234.1"/>
    <property type="molecule type" value="Genomic_DNA"/>
</dbReference>
<reference evidence="7" key="1">
    <citation type="journal article" date="2023" name="PLoS Negl. Trop. Dis.">
        <title>A genome sequence for Biomphalaria pfeifferi, the major vector snail for the human-infecting parasite Schistosoma mansoni.</title>
        <authorList>
            <person name="Bu L."/>
            <person name="Lu L."/>
            <person name="Laidemitt M.R."/>
            <person name="Zhang S.M."/>
            <person name="Mutuku M."/>
            <person name="Mkoji G."/>
            <person name="Steinauer M."/>
            <person name="Loker E.S."/>
        </authorList>
    </citation>
    <scope>NUCLEOTIDE SEQUENCE</scope>
    <source>
        <strain evidence="7">KasaAsao</strain>
    </source>
</reference>
<evidence type="ECO:0000256" key="3">
    <source>
        <dbReference type="ARBA" id="ARBA00023134"/>
    </source>
</evidence>
<dbReference type="AlphaFoldDB" id="A0AAD8F6V5"/>
<keyword evidence="4" id="KW-0449">Lipoprotein</keyword>
<gene>
    <name evidence="7" type="ORF">Bpfe_018317</name>
</gene>
<dbReference type="PRINTS" id="PR00449">
    <property type="entry name" value="RASTRNSFRMNG"/>
</dbReference>
<evidence type="ECO:0000256" key="4">
    <source>
        <dbReference type="ARBA" id="ARBA00023288"/>
    </source>
</evidence>
<keyword evidence="2" id="KW-0547">Nucleotide-binding</keyword>
<dbReference type="InterPro" id="IPR005225">
    <property type="entry name" value="Small_GTP-bd"/>
</dbReference>
<organism evidence="7 8">
    <name type="scientific">Biomphalaria pfeifferi</name>
    <name type="common">Bloodfluke planorb</name>
    <name type="synonym">Freshwater snail</name>
    <dbReference type="NCBI Taxonomy" id="112525"/>
    <lineage>
        <taxon>Eukaryota</taxon>
        <taxon>Metazoa</taxon>
        <taxon>Spiralia</taxon>
        <taxon>Lophotrochozoa</taxon>
        <taxon>Mollusca</taxon>
        <taxon>Gastropoda</taxon>
        <taxon>Heterobranchia</taxon>
        <taxon>Euthyneura</taxon>
        <taxon>Panpulmonata</taxon>
        <taxon>Hygrophila</taxon>
        <taxon>Lymnaeoidea</taxon>
        <taxon>Planorbidae</taxon>
        <taxon>Biomphalaria</taxon>
    </lineage>
</organism>
<dbReference type="Proteomes" id="UP001233172">
    <property type="component" value="Unassembled WGS sequence"/>
</dbReference>